<comment type="caution">
    <text evidence="3">The sequence shown here is derived from an EMBL/GenBank/DDBJ whole genome shotgun (WGS) entry which is preliminary data.</text>
</comment>
<keyword evidence="4" id="KW-1185">Reference proteome</keyword>
<evidence type="ECO:0000313" key="3">
    <source>
        <dbReference type="EMBL" id="KAJ4963448.1"/>
    </source>
</evidence>
<dbReference type="PANTHER" id="PTHR21193">
    <property type="entry name" value="OXIDOREDUCTASE-LIKE DOMAIN-CONTAINING PROTEIN 1"/>
    <property type="match status" value="1"/>
</dbReference>
<dbReference type="OrthoDB" id="432685at2759"/>
<dbReference type="AlphaFoldDB" id="A0A9Q0HC35"/>
<feature type="domain" description="Oxidoreductase-like" evidence="2">
    <location>
        <begin position="35"/>
        <end position="68"/>
    </location>
</feature>
<sequence length="79" mass="8864">MADDAKKNQQQQDPLMGKKEKDKEKEVVEVSSPPPPPPEKPDPGDCCGSGCIRCVWDIYYDELEAYNNCYGKSPRSKSN</sequence>
<dbReference type="InterPro" id="IPR039251">
    <property type="entry name" value="OXLD1"/>
</dbReference>
<dbReference type="PANTHER" id="PTHR21193:SF3">
    <property type="entry name" value="OXIDOREDUCTASE-LIKE DOMAIN-CONTAINING PROTEIN 1"/>
    <property type="match status" value="1"/>
</dbReference>
<dbReference type="Pfam" id="PF09791">
    <property type="entry name" value="Oxidored-like"/>
    <property type="match status" value="1"/>
</dbReference>
<dbReference type="Proteomes" id="UP001141806">
    <property type="component" value="Unassembled WGS sequence"/>
</dbReference>
<reference evidence="3" key="1">
    <citation type="journal article" date="2023" name="Plant J.">
        <title>The genome of the king protea, Protea cynaroides.</title>
        <authorList>
            <person name="Chang J."/>
            <person name="Duong T.A."/>
            <person name="Schoeman C."/>
            <person name="Ma X."/>
            <person name="Roodt D."/>
            <person name="Barker N."/>
            <person name="Li Z."/>
            <person name="Van de Peer Y."/>
            <person name="Mizrachi E."/>
        </authorList>
    </citation>
    <scope>NUCLEOTIDE SEQUENCE</scope>
    <source>
        <tissue evidence="3">Young leaves</tissue>
    </source>
</reference>
<gene>
    <name evidence="3" type="ORF">NE237_023387</name>
</gene>
<evidence type="ECO:0000259" key="2">
    <source>
        <dbReference type="Pfam" id="PF09791"/>
    </source>
</evidence>
<proteinExistence type="predicted"/>
<dbReference type="EMBL" id="JAMYWD010000008">
    <property type="protein sequence ID" value="KAJ4963448.1"/>
    <property type="molecule type" value="Genomic_DNA"/>
</dbReference>
<organism evidence="3 4">
    <name type="scientific">Protea cynaroides</name>
    <dbReference type="NCBI Taxonomy" id="273540"/>
    <lineage>
        <taxon>Eukaryota</taxon>
        <taxon>Viridiplantae</taxon>
        <taxon>Streptophyta</taxon>
        <taxon>Embryophyta</taxon>
        <taxon>Tracheophyta</taxon>
        <taxon>Spermatophyta</taxon>
        <taxon>Magnoliopsida</taxon>
        <taxon>Proteales</taxon>
        <taxon>Proteaceae</taxon>
        <taxon>Protea</taxon>
    </lineage>
</organism>
<feature type="compositionally biased region" description="Basic and acidic residues" evidence="1">
    <location>
        <begin position="16"/>
        <end position="28"/>
    </location>
</feature>
<protein>
    <recommendedName>
        <fullName evidence="2">Oxidoreductase-like domain-containing protein</fullName>
    </recommendedName>
</protein>
<evidence type="ECO:0000256" key="1">
    <source>
        <dbReference type="SAM" id="MobiDB-lite"/>
    </source>
</evidence>
<feature type="region of interest" description="Disordered" evidence="1">
    <location>
        <begin position="1"/>
        <end position="44"/>
    </location>
</feature>
<name>A0A9Q0HC35_9MAGN</name>
<evidence type="ECO:0000313" key="4">
    <source>
        <dbReference type="Proteomes" id="UP001141806"/>
    </source>
</evidence>
<dbReference type="InterPro" id="IPR019180">
    <property type="entry name" value="Oxidoreductase-like_N"/>
</dbReference>
<accession>A0A9Q0HC35</accession>